<evidence type="ECO:0000313" key="4">
    <source>
        <dbReference type="EMBL" id="TGB06258.1"/>
    </source>
</evidence>
<dbReference type="RefSeq" id="WP_135340209.1">
    <property type="nucleotide sequence ID" value="NZ_JBHLTX010000028.1"/>
</dbReference>
<comment type="caution">
    <text evidence="4">The sequence shown here is derived from an EMBL/GenBank/DDBJ whole genome shotgun (WGS) entry which is preliminary data.</text>
</comment>
<dbReference type="InterPro" id="IPR009057">
    <property type="entry name" value="Homeodomain-like_sf"/>
</dbReference>
<name>A0A4Z0H5B5_9ACTN</name>
<sequence>MDEPPAEDLTARARIRNAALRLYAERGTEKATIREIAKVAGVSAGLVRHHFGSKEALREACDSYALEQIMDAKQQAVDDQQVGNVAFLQAVHPRLILLQRYLTRAMIDGSPAAATLFDRMVDFTEQWVALHNPEVTEDRRAYAAVLVAMAAGPTILSDQLSRVLGGDVRSPEGHLRMSRAVVDIHSHTLLSPELAAQAHATLGDLQAQEAPTGPRAGADHS</sequence>
<keyword evidence="5" id="KW-1185">Reference proteome</keyword>
<feature type="domain" description="HTH tetR-type" evidence="3">
    <location>
        <begin position="9"/>
        <end position="69"/>
    </location>
</feature>
<accession>A0A4Z0H5B5</accession>
<dbReference type="GO" id="GO:0000976">
    <property type="term" value="F:transcription cis-regulatory region binding"/>
    <property type="evidence" value="ECO:0007669"/>
    <property type="project" value="TreeGrafter"/>
</dbReference>
<evidence type="ECO:0000256" key="1">
    <source>
        <dbReference type="ARBA" id="ARBA00023125"/>
    </source>
</evidence>
<proteinExistence type="predicted"/>
<keyword evidence="1 2" id="KW-0238">DNA-binding</keyword>
<dbReference type="PANTHER" id="PTHR30055">
    <property type="entry name" value="HTH-TYPE TRANSCRIPTIONAL REGULATOR RUTR"/>
    <property type="match status" value="1"/>
</dbReference>
<feature type="DNA-binding region" description="H-T-H motif" evidence="2">
    <location>
        <begin position="32"/>
        <end position="51"/>
    </location>
</feature>
<dbReference type="SUPFAM" id="SSF46689">
    <property type="entry name" value="Homeodomain-like"/>
    <property type="match status" value="1"/>
</dbReference>
<evidence type="ECO:0000256" key="2">
    <source>
        <dbReference type="PROSITE-ProRule" id="PRU00335"/>
    </source>
</evidence>
<dbReference type="PANTHER" id="PTHR30055:SF146">
    <property type="entry name" value="HTH-TYPE TRANSCRIPTIONAL DUAL REGULATOR CECR"/>
    <property type="match status" value="1"/>
</dbReference>
<dbReference type="InterPro" id="IPR001647">
    <property type="entry name" value="HTH_TetR"/>
</dbReference>
<evidence type="ECO:0000259" key="3">
    <source>
        <dbReference type="PROSITE" id="PS50977"/>
    </source>
</evidence>
<dbReference type="Gene3D" id="1.10.357.10">
    <property type="entry name" value="Tetracycline Repressor, domain 2"/>
    <property type="match status" value="1"/>
</dbReference>
<protein>
    <submittedName>
        <fullName evidence="4">TetR/AcrR family transcriptional regulator</fullName>
    </submittedName>
</protein>
<dbReference type="OrthoDB" id="3403733at2"/>
<reference evidence="4 5" key="1">
    <citation type="submission" date="2019-03" db="EMBL/GenBank/DDBJ databases">
        <authorList>
            <person name="Gonzalez-Pimentel J.L."/>
        </authorList>
    </citation>
    <scope>NUCLEOTIDE SEQUENCE [LARGE SCALE GENOMIC DNA]</scope>
    <source>
        <strain evidence="4 5">JCM 31289</strain>
    </source>
</reference>
<dbReference type="Proteomes" id="UP000297948">
    <property type="component" value="Unassembled WGS sequence"/>
</dbReference>
<organism evidence="4 5">
    <name type="scientific">Streptomyces palmae</name>
    <dbReference type="NCBI Taxonomy" id="1701085"/>
    <lineage>
        <taxon>Bacteria</taxon>
        <taxon>Bacillati</taxon>
        <taxon>Actinomycetota</taxon>
        <taxon>Actinomycetes</taxon>
        <taxon>Kitasatosporales</taxon>
        <taxon>Streptomycetaceae</taxon>
        <taxon>Streptomyces</taxon>
    </lineage>
</organism>
<evidence type="ECO:0000313" key="5">
    <source>
        <dbReference type="Proteomes" id="UP000297948"/>
    </source>
</evidence>
<dbReference type="PROSITE" id="PS50977">
    <property type="entry name" value="HTH_TETR_2"/>
    <property type="match status" value="1"/>
</dbReference>
<dbReference type="Pfam" id="PF00440">
    <property type="entry name" value="TetR_N"/>
    <property type="match status" value="1"/>
</dbReference>
<dbReference type="EMBL" id="SRID01000174">
    <property type="protein sequence ID" value="TGB06258.1"/>
    <property type="molecule type" value="Genomic_DNA"/>
</dbReference>
<dbReference type="PRINTS" id="PR00455">
    <property type="entry name" value="HTHTETR"/>
</dbReference>
<dbReference type="GO" id="GO:0003700">
    <property type="term" value="F:DNA-binding transcription factor activity"/>
    <property type="evidence" value="ECO:0007669"/>
    <property type="project" value="TreeGrafter"/>
</dbReference>
<dbReference type="InterPro" id="IPR050109">
    <property type="entry name" value="HTH-type_TetR-like_transc_reg"/>
</dbReference>
<dbReference type="AlphaFoldDB" id="A0A4Z0H5B5"/>
<gene>
    <name evidence="4" type="ORF">E4099_18540</name>
</gene>